<dbReference type="Proteomes" id="UP000261500">
    <property type="component" value="Unplaced"/>
</dbReference>
<evidence type="ECO:0000313" key="6">
    <source>
        <dbReference type="Ensembl" id="ENSPLAP00000007419.1"/>
    </source>
</evidence>
<sequence length="97" mass="11150">MEERADSLIPVKVEENASGFTLLYFHGDINSMVDEHFSRALSKASKASELVPRSKKIRKTVKQGEHVKESLHYLKTQYFIKVTFSHLGCCFDSFMHI</sequence>
<reference evidence="6" key="2">
    <citation type="submission" date="2025-09" db="UniProtKB">
        <authorList>
            <consortium name="Ensembl"/>
        </authorList>
    </citation>
    <scope>IDENTIFICATION</scope>
</reference>
<name>A0A3B3U452_9TELE</name>
<proteinExistence type="inferred from homology"/>
<evidence type="ECO:0000256" key="5">
    <source>
        <dbReference type="ARBA" id="ARBA00025784"/>
    </source>
</evidence>
<keyword evidence="3" id="KW-0804">Transcription</keyword>
<dbReference type="PANTHER" id="PTHR15950">
    <property type="entry name" value="TRANSCRIPTION COFACTOR VESTIGIAL-LIKE PROTEIN"/>
    <property type="match status" value="1"/>
</dbReference>
<comment type="similarity">
    <text evidence="5">Belongs to the vestigial family.</text>
</comment>
<keyword evidence="2" id="KW-0805">Transcription regulation</keyword>
<evidence type="ECO:0000256" key="2">
    <source>
        <dbReference type="ARBA" id="ARBA00023015"/>
    </source>
</evidence>
<evidence type="ECO:0000256" key="3">
    <source>
        <dbReference type="ARBA" id="ARBA00023163"/>
    </source>
</evidence>
<reference evidence="6" key="1">
    <citation type="submission" date="2025-08" db="UniProtKB">
        <authorList>
            <consortium name="Ensembl"/>
        </authorList>
    </citation>
    <scope>IDENTIFICATION</scope>
</reference>
<dbReference type="GO" id="GO:0005634">
    <property type="term" value="C:nucleus"/>
    <property type="evidence" value="ECO:0007669"/>
    <property type="project" value="UniProtKB-SubCell"/>
</dbReference>
<evidence type="ECO:0000313" key="7">
    <source>
        <dbReference type="Proteomes" id="UP000261500"/>
    </source>
</evidence>
<dbReference type="GO" id="GO:0006355">
    <property type="term" value="P:regulation of DNA-templated transcription"/>
    <property type="evidence" value="ECO:0007669"/>
    <property type="project" value="InterPro"/>
</dbReference>
<dbReference type="PANTHER" id="PTHR15950:SF23">
    <property type="entry name" value="SI:CH73-52F15.5-RELATED"/>
    <property type="match status" value="1"/>
</dbReference>
<keyword evidence="7" id="KW-1185">Reference proteome</keyword>
<dbReference type="AlphaFoldDB" id="A0A3B3U452"/>
<keyword evidence="4" id="KW-0539">Nucleus</keyword>
<dbReference type="STRING" id="48699.ENSPLAP00000007419"/>
<evidence type="ECO:0000256" key="4">
    <source>
        <dbReference type="ARBA" id="ARBA00023242"/>
    </source>
</evidence>
<dbReference type="InterPro" id="IPR011520">
    <property type="entry name" value="Vg_fam"/>
</dbReference>
<comment type="subcellular location">
    <subcellularLocation>
        <location evidence="1">Nucleus</location>
    </subcellularLocation>
</comment>
<dbReference type="Pfam" id="PF07545">
    <property type="entry name" value="Vg_Tdu"/>
    <property type="match status" value="1"/>
</dbReference>
<dbReference type="Ensembl" id="ENSPLAT00000004596.1">
    <property type="protein sequence ID" value="ENSPLAP00000007419.1"/>
    <property type="gene ID" value="ENSPLAG00000009755.1"/>
</dbReference>
<accession>A0A3B3U452</accession>
<organism evidence="6 7">
    <name type="scientific">Poecilia latipinna</name>
    <name type="common">sailfin molly</name>
    <dbReference type="NCBI Taxonomy" id="48699"/>
    <lineage>
        <taxon>Eukaryota</taxon>
        <taxon>Metazoa</taxon>
        <taxon>Chordata</taxon>
        <taxon>Craniata</taxon>
        <taxon>Vertebrata</taxon>
        <taxon>Euteleostomi</taxon>
        <taxon>Actinopterygii</taxon>
        <taxon>Neopterygii</taxon>
        <taxon>Teleostei</taxon>
        <taxon>Neoteleostei</taxon>
        <taxon>Acanthomorphata</taxon>
        <taxon>Ovalentaria</taxon>
        <taxon>Atherinomorphae</taxon>
        <taxon>Cyprinodontiformes</taxon>
        <taxon>Poeciliidae</taxon>
        <taxon>Poeciliinae</taxon>
        <taxon>Poecilia</taxon>
    </lineage>
</organism>
<dbReference type="GeneTree" id="ENSGT00940000174529"/>
<protein>
    <submittedName>
        <fullName evidence="6">Uncharacterized protein</fullName>
    </submittedName>
</protein>
<evidence type="ECO:0000256" key="1">
    <source>
        <dbReference type="ARBA" id="ARBA00004123"/>
    </source>
</evidence>